<reference evidence="2" key="1">
    <citation type="submission" date="2020-08" db="EMBL/GenBank/DDBJ databases">
        <title>Genome public.</title>
        <authorList>
            <person name="Liu C."/>
            <person name="Sun Q."/>
        </authorList>
    </citation>
    <scope>NUCLEOTIDE SEQUENCE</scope>
    <source>
        <strain evidence="2">NSJ-28</strain>
    </source>
</reference>
<dbReference type="EMBL" id="JACOPL010000003">
    <property type="protein sequence ID" value="MBC5724603.1"/>
    <property type="molecule type" value="Genomic_DNA"/>
</dbReference>
<dbReference type="Proteomes" id="UP000606499">
    <property type="component" value="Unassembled WGS sequence"/>
</dbReference>
<name>A0A923RV66_9FIRM</name>
<accession>A0A923RV66</accession>
<feature type="domain" description="Dipicolinate synthase subunit A N-terminal" evidence="1">
    <location>
        <begin position="7"/>
        <end position="119"/>
    </location>
</feature>
<organism evidence="2 3">
    <name type="scientific">Agathobaculum faecis</name>
    <dbReference type="NCBI Taxonomy" id="2763013"/>
    <lineage>
        <taxon>Bacteria</taxon>
        <taxon>Bacillati</taxon>
        <taxon>Bacillota</taxon>
        <taxon>Clostridia</taxon>
        <taxon>Eubacteriales</taxon>
        <taxon>Butyricicoccaceae</taxon>
        <taxon>Agathobaculum</taxon>
    </lineage>
</organism>
<protein>
    <recommendedName>
        <fullName evidence="1">Dipicolinate synthase subunit A N-terminal domain-containing protein</fullName>
    </recommendedName>
</protein>
<dbReference type="Pfam" id="PF16924">
    <property type="entry name" value="DpaA_N"/>
    <property type="match status" value="1"/>
</dbReference>
<dbReference type="RefSeq" id="WP_107630846.1">
    <property type="nucleotide sequence ID" value="NZ_JACOPL010000003.1"/>
</dbReference>
<sequence length="145" mass="15624">MNQSATLAVVGGDVRQAYLASLLRADGHTVRTYALERRPVEGCAAVSDPRAGFADVQAVILPLPIQHGDAQLNAPLSNAPHPLADILDAIPAGTLALAGSVPFWVHARAVQNDLRLLDYLSRDELAIRNAVPVSFGYRPVRRREQ</sequence>
<evidence type="ECO:0000313" key="3">
    <source>
        <dbReference type="Proteomes" id="UP000606499"/>
    </source>
</evidence>
<keyword evidence="3" id="KW-1185">Reference proteome</keyword>
<evidence type="ECO:0000259" key="1">
    <source>
        <dbReference type="Pfam" id="PF16924"/>
    </source>
</evidence>
<dbReference type="InterPro" id="IPR031629">
    <property type="entry name" value="DpaA_N"/>
</dbReference>
<dbReference type="Gene3D" id="3.40.50.720">
    <property type="entry name" value="NAD(P)-binding Rossmann-like Domain"/>
    <property type="match status" value="1"/>
</dbReference>
<dbReference type="AlphaFoldDB" id="A0A923RV66"/>
<evidence type="ECO:0000313" key="2">
    <source>
        <dbReference type="EMBL" id="MBC5724603.1"/>
    </source>
</evidence>
<proteinExistence type="predicted"/>
<gene>
    <name evidence="2" type="ORF">H8S45_03905</name>
</gene>
<comment type="caution">
    <text evidence="2">The sequence shown here is derived from an EMBL/GenBank/DDBJ whole genome shotgun (WGS) entry which is preliminary data.</text>
</comment>